<gene>
    <name evidence="2" type="ORF">PgNI_02760</name>
</gene>
<feature type="non-terminal residue" evidence="2">
    <location>
        <position position="1"/>
    </location>
</feature>
<reference evidence="2" key="2">
    <citation type="submission" date="2019-10" db="EMBL/GenBank/DDBJ databases">
        <authorList>
            <consortium name="NCBI Genome Project"/>
        </authorList>
    </citation>
    <scope>NUCLEOTIDE SEQUENCE</scope>
    <source>
        <strain evidence="2">NI907</strain>
    </source>
</reference>
<evidence type="ECO:0008006" key="3">
    <source>
        <dbReference type="Google" id="ProtNLM"/>
    </source>
</evidence>
<keyword evidence="1" id="KW-1185">Reference proteome</keyword>
<reference evidence="2" key="3">
    <citation type="submission" date="2025-08" db="UniProtKB">
        <authorList>
            <consortium name="RefSeq"/>
        </authorList>
    </citation>
    <scope>IDENTIFICATION</scope>
    <source>
        <strain evidence="2">NI907</strain>
    </source>
</reference>
<dbReference type="RefSeq" id="XP_030983843.1">
    <property type="nucleotide sequence ID" value="XM_031122817.1"/>
</dbReference>
<proteinExistence type="predicted"/>
<dbReference type="AlphaFoldDB" id="A0A6P8B9K9"/>
<name>A0A6P8B9K9_PYRGI</name>
<evidence type="ECO:0000313" key="2">
    <source>
        <dbReference type="RefSeq" id="XP_030983843.1"/>
    </source>
</evidence>
<reference evidence="2" key="1">
    <citation type="journal article" date="2019" name="Mol. Biol. Evol.">
        <title>Blast fungal genomes show frequent chromosomal changes, gene gains and losses, and effector gene turnover.</title>
        <authorList>
            <person name="Gomez Luciano L.B."/>
            <person name="Jason Tsai I."/>
            <person name="Chuma I."/>
            <person name="Tosa Y."/>
            <person name="Chen Y.H."/>
            <person name="Li J.Y."/>
            <person name="Li M.Y."/>
            <person name="Jade Lu M.Y."/>
            <person name="Nakayashiki H."/>
            <person name="Li W.H."/>
        </authorList>
    </citation>
    <scope>NUCLEOTIDE SEQUENCE</scope>
    <source>
        <strain evidence="2">NI907</strain>
    </source>
</reference>
<evidence type="ECO:0000313" key="1">
    <source>
        <dbReference type="Proteomes" id="UP000515153"/>
    </source>
</evidence>
<sequence>NTPDQQPKKQKTRLRYNWKDCRYNAAFLNKLETHIRQHQKYPKGDYSWEGAENEKKKKRHVWKIYEKWAAQNNYFNIGG</sequence>
<protein>
    <recommendedName>
        <fullName evidence="3">C2H2-type domain-containing protein</fullName>
    </recommendedName>
</protein>
<dbReference type="Proteomes" id="UP000515153">
    <property type="component" value="Unplaced"/>
</dbReference>
<dbReference type="KEGG" id="pgri:PgNI_02760"/>
<organism evidence="1 2">
    <name type="scientific">Pyricularia grisea</name>
    <name type="common">Crabgrass-specific blast fungus</name>
    <name type="synonym">Magnaporthe grisea</name>
    <dbReference type="NCBI Taxonomy" id="148305"/>
    <lineage>
        <taxon>Eukaryota</taxon>
        <taxon>Fungi</taxon>
        <taxon>Dikarya</taxon>
        <taxon>Ascomycota</taxon>
        <taxon>Pezizomycotina</taxon>
        <taxon>Sordariomycetes</taxon>
        <taxon>Sordariomycetidae</taxon>
        <taxon>Magnaporthales</taxon>
        <taxon>Pyriculariaceae</taxon>
        <taxon>Pyricularia</taxon>
    </lineage>
</organism>
<accession>A0A6P8B9K9</accession>
<dbReference type="GeneID" id="41957728"/>